<dbReference type="PhylomeDB" id="A0A0G4GE15"/>
<feature type="compositionally biased region" description="Low complexity" evidence="4">
    <location>
        <begin position="196"/>
        <end position="215"/>
    </location>
</feature>
<feature type="coiled-coil region" evidence="3">
    <location>
        <begin position="103"/>
        <end position="137"/>
    </location>
</feature>
<keyword evidence="2 3" id="KW-0175">Coiled coil</keyword>
<sequence>MAFPVVKLMSVLVKQVSKPMAKYMQQRAVNNAWFRNACIAFAQTYHRGEQWVLRSFYDQKLTATYIRPLNEAKAIEVGTDMLGEIVVFSIVGGAVLWEYRRSAAKEADKERKLQTKLGNLQEQISVLQSENDRLMGAVFPNVDHVRPELPVYRQSRSWLWRTLFGDQQRTQPEEDSVDTDASAPAPEASPPPPATASPRNPSVSPPAHATSSASPIKPVPSQTSRVPPGGAAGGSSPDHGLSTEETSAVRGIKWVADRGKIVTCGCRFES</sequence>
<evidence type="ECO:0000256" key="2">
    <source>
        <dbReference type="ARBA" id="ARBA00023054"/>
    </source>
</evidence>
<protein>
    <recommendedName>
        <fullName evidence="7">OPA3-like protein</fullName>
    </recommendedName>
</protein>
<dbReference type="InParanoid" id="A0A0G4GE15"/>
<dbReference type="EMBL" id="CDMY01000637">
    <property type="protein sequence ID" value="CEM27664.1"/>
    <property type="molecule type" value="Genomic_DNA"/>
</dbReference>
<dbReference type="GO" id="GO:0019216">
    <property type="term" value="P:regulation of lipid metabolic process"/>
    <property type="evidence" value="ECO:0007669"/>
    <property type="project" value="TreeGrafter"/>
</dbReference>
<evidence type="ECO:0008006" key="7">
    <source>
        <dbReference type="Google" id="ProtNLM"/>
    </source>
</evidence>
<dbReference type="Pfam" id="PF07047">
    <property type="entry name" value="OPA3"/>
    <property type="match status" value="1"/>
</dbReference>
<dbReference type="Proteomes" id="UP000041254">
    <property type="component" value="Unassembled WGS sequence"/>
</dbReference>
<name>A0A0G4GE15_VITBC</name>
<dbReference type="PANTHER" id="PTHR12499">
    <property type="entry name" value="OPTIC ATROPHY 3 PROTEIN OPA3"/>
    <property type="match status" value="1"/>
</dbReference>
<dbReference type="PANTHER" id="PTHR12499:SF0">
    <property type="entry name" value="OPTIC ATROPHY 3 PROTEIN"/>
    <property type="match status" value="1"/>
</dbReference>
<dbReference type="FunCoup" id="A0A0G4GE15">
    <property type="interactions" value="63"/>
</dbReference>
<proteinExistence type="inferred from homology"/>
<dbReference type="AlphaFoldDB" id="A0A0G4GE15"/>
<evidence type="ECO:0000256" key="4">
    <source>
        <dbReference type="SAM" id="MobiDB-lite"/>
    </source>
</evidence>
<evidence type="ECO:0000256" key="3">
    <source>
        <dbReference type="SAM" id="Coils"/>
    </source>
</evidence>
<dbReference type="GO" id="GO:0005739">
    <property type="term" value="C:mitochondrion"/>
    <property type="evidence" value="ECO:0007669"/>
    <property type="project" value="TreeGrafter"/>
</dbReference>
<feature type="region of interest" description="Disordered" evidence="4">
    <location>
        <begin position="166"/>
        <end position="250"/>
    </location>
</feature>
<evidence type="ECO:0000313" key="6">
    <source>
        <dbReference type="Proteomes" id="UP000041254"/>
    </source>
</evidence>
<comment type="similarity">
    <text evidence="1">Belongs to the OPA3 family.</text>
</comment>
<evidence type="ECO:0000313" key="5">
    <source>
        <dbReference type="EMBL" id="CEM27664.1"/>
    </source>
</evidence>
<gene>
    <name evidence="5" type="ORF">Vbra_6216</name>
</gene>
<dbReference type="InterPro" id="IPR010754">
    <property type="entry name" value="OPA3-like"/>
</dbReference>
<organism evidence="5 6">
    <name type="scientific">Vitrella brassicaformis (strain CCMP3155)</name>
    <dbReference type="NCBI Taxonomy" id="1169540"/>
    <lineage>
        <taxon>Eukaryota</taxon>
        <taxon>Sar</taxon>
        <taxon>Alveolata</taxon>
        <taxon>Colpodellida</taxon>
        <taxon>Vitrellaceae</taxon>
        <taxon>Vitrella</taxon>
    </lineage>
</organism>
<dbReference type="OrthoDB" id="2129069at2759"/>
<dbReference type="VEuPathDB" id="CryptoDB:Vbra_6216"/>
<dbReference type="OMA" id="NACIAFA"/>
<keyword evidence="6" id="KW-1185">Reference proteome</keyword>
<evidence type="ECO:0000256" key="1">
    <source>
        <dbReference type="ARBA" id="ARBA00007584"/>
    </source>
</evidence>
<reference evidence="5 6" key="1">
    <citation type="submission" date="2014-11" db="EMBL/GenBank/DDBJ databases">
        <authorList>
            <person name="Zhu J."/>
            <person name="Qi W."/>
            <person name="Song R."/>
        </authorList>
    </citation>
    <scope>NUCLEOTIDE SEQUENCE [LARGE SCALE GENOMIC DNA]</scope>
</reference>
<accession>A0A0G4GE15</accession>